<evidence type="ECO:0000256" key="6">
    <source>
        <dbReference type="ARBA" id="ARBA00022842"/>
    </source>
</evidence>
<dbReference type="GO" id="GO:0016779">
    <property type="term" value="F:nucleotidyltransferase activity"/>
    <property type="evidence" value="ECO:0007669"/>
    <property type="project" value="UniProtKB-KW"/>
</dbReference>
<dbReference type="EnsemblMetazoa" id="G13116.3">
    <property type="protein sequence ID" value="G13116.3:cds"/>
    <property type="gene ID" value="G13116"/>
</dbReference>
<feature type="region of interest" description="Disordered" evidence="7">
    <location>
        <begin position="279"/>
        <end position="303"/>
    </location>
</feature>
<dbReference type="SMART" id="SM01265">
    <property type="entry name" value="Mab-21"/>
    <property type="match status" value="1"/>
</dbReference>
<name>A0A8W8I8T7_MAGGI</name>
<dbReference type="PANTHER" id="PTHR10656">
    <property type="entry name" value="CELL FATE DETERMINING PROTEIN MAB21-RELATED"/>
    <property type="match status" value="1"/>
</dbReference>
<keyword evidence="11" id="KW-1185">Reference proteome</keyword>
<keyword evidence="3" id="KW-0808">Transferase</keyword>
<dbReference type="AlphaFoldDB" id="A0A8W8I8T7"/>
<accession>A0A8W8I8T7</accession>
<evidence type="ECO:0000313" key="11">
    <source>
        <dbReference type="Proteomes" id="UP000005408"/>
    </source>
</evidence>
<comment type="similarity">
    <text evidence="2">Belongs to the mab-21 family.</text>
</comment>
<dbReference type="Proteomes" id="UP000005408">
    <property type="component" value="Unassembled WGS sequence"/>
</dbReference>
<comment type="cofactor">
    <cofactor evidence="1">
        <name>Mg(2+)</name>
        <dbReference type="ChEBI" id="CHEBI:18420"/>
    </cofactor>
</comment>
<keyword evidence="4" id="KW-0548">Nucleotidyltransferase</keyword>
<keyword evidence="5" id="KW-0479">Metal-binding</keyword>
<evidence type="ECO:0000256" key="8">
    <source>
        <dbReference type="SAM" id="SignalP"/>
    </source>
</evidence>
<keyword evidence="6" id="KW-0460">Magnesium</keyword>
<dbReference type="GO" id="GO:0046872">
    <property type="term" value="F:metal ion binding"/>
    <property type="evidence" value="ECO:0007669"/>
    <property type="project" value="UniProtKB-KW"/>
</dbReference>
<protein>
    <recommendedName>
        <fullName evidence="9">Mab-21-like HhH/H2TH-like domain-containing protein</fullName>
    </recommendedName>
</protein>
<feature type="region of interest" description="Disordered" evidence="7">
    <location>
        <begin position="884"/>
        <end position="912"/>
    </location>
</feature>
<feature type="chain" id="PRO_5036487912" description="Mab-21-like HhH/H2TH-like domain-containing protein" evidence="8">
    <location>
        <begin position="20"/>
        <end position="1020"/>
    </location>
</feature>
<evidence type="ECO:0000256" key="5">
    <source>
        <dbReference type="ARBA" id="ARBA00022723"/>
    </source>
</evidence>
<evidence type="ECO:0000313" key="10">
    <source>
        <dbReference type="EnsemblMetazoa" id="G13116.3:cds"/>
    </source>
</evidence>
<keyword evidence="8" id="KW-0732">Signal</keyword>
<feature type="domain" description="Mab-21-like HhH/H2TH-like" evidence="9">
    <location>
        <begin position="400"/>
        <end position="494"/>
    </location>
</feature>
<feature type="signal peptide" evidence="8">
    <location>
        <begin position="1"/>
        <end position="19"/>
    </location>
</feature>
<evidence type="ECO:0000259" key="9">
    <source>
        <dbReference type="Pfam" id="PF20266"/>
    </source>
</evidence>
<dbReference type="InterPro" id="IPR046906">
    <property type="entry name" value="Mab-21_HhH/H2TH-like"/>
</dbReference>
<evidence type="ECO:0000256" key="3">
    <source>
        <dbReference type="ARBA" id="ARBA00022679"/>
    </source>
</evidence>
<dbReference type="InterPro" id="IPR024810">
    <property type="entry name" value="MAB21L/cGLR"/>
</dbReference>
<dbReference type="Gene3D" id="1.10.1410.40">
    <property type="match status" value="1"/>
</dbReference>
<evidence type="ECO:0000256" key="1">
    <source>
        <dbReference type="ARBA" id="ARBA00001946"/>
    </source>
</evidence>
<evidence type="ECO:0000256" key="2">
    <source>
        <dbReference type="ARBA" id="ARBA00008307"/>
    </source>
</evidence>
<dbReference type="Pfam" id="PF20266">
    <property type="entry name" value="Mab-21_C"/>
    <property type="match status" value="1"/>
</dbReference>
<sequence length="1020" mass="116875">MRLLFGDILSVFFLVQVLGVMPFIVDHDKAKHYIEVLREQSRVVKNDWRQHNYCTFISSFASHFGNERCMVVGSTTERTRLRSRRDQGDYDYLIISDVAIPVETLEYSKDVPCFVHINVDKTPSAQLSNLSVVDGKYLNASLLKNFDDSVFKILRGIYDVITMPSLTRSDDFIHIKVNKEVKPGHNQAHFTGFEYLGKEQGYIQVEADIKAITKQFRCLLDVSDISRDMISVMRNIFFLLEELRPENIQNSLTFQTFGALIEAGTDETLTWLYDGRSKGSCDKESCNNDQIPEDPKAEGNSSPGTTKELVTILFDFKSGRDFIPAFPIKGILPCLDEWRSRLMESKSFWPSREAIDRIYESEYYVIAKPAIVNPDVRKDFCIGFNNAEMILSSTFSDGQRLCFLLLKSLQKGYLKEFSERLTSYHWKTAFYYTLETTELEMFASHSGIFNALEKVLSFMVTCLEQRFLRHYFINSNLIAHLLEEECRQIISSIQAIISDPVKALDVYFFQEKDDGKLVDQIPNDQIEDLKHQEGDSSRKTHAEAILSLVSRLQIGAGNDSSKFVAAIVDTLAVAVKTEANFDCYANEFCTGILKIIGDYLNTNFRTAEDRKRKLECISFGAGTWTAVMPFIVDHDKAKHYILEVLREQSCVVKNDWRQYNYCQFISSFASHFGNERCMVVGSTTERTRLRSRRDQGDYDYLIISDVAIPVETLEYSKDVPCFVHINGNKTHNTQLSNLSVVDGKYLNASLLKYFDDSVFKIIRGIYDVITMPSLRRSKDYIHIKVNKEVKPGDNQARFSGFEYLDKDQRYIQVEADIKAITKQLKSLFAESDISKDMISVMSNIFFLLEELRPENIQNSLTFQTFGALIEAGMDKTLTSLYEGRSKGSCDKESCNNDQITKDPKTEGNSSPGTTKELVTILFDYKSGRDFIPAFPIKGALPCLVEWRSRLMESKSFWPSREAIDRIYESECYVIAKPAIVNPDVRKDFCIGFNNAEMILSSTFSDGQRQRQRQRVFRTID</sequence>
<feature type="compositionally biased region" description="Basic and acidic residues" evidence="7">
    <location>
        <begin position="884"/>
        <end position="905"/>
    </location>
</feature>
<evidence type="ECO:0000256" key="7">
    <source>
        <dbReference type="SAM" id="MobiDB-lite"/>
    </source>
</evidence>
<proteinExistence type="inferred from homology"/>
<organism evidence="10 11">
    <name type="scientific">Magallana gigas</name>
    <name type="common">Pacific oyster</name>
    <name type="synonym">Crassostrea gigas</name>
    <dbReference type="NCBI Taxonomy" id="29159"/>
    <lineage>
        <taxon>Eukaryota</taxon>
        <taxon>Metazoa</taxon>
        <taxon>Spiralia</taxon>
        <taxon>Lophotrochozoa</taxon>
        <taxon>Mollusca</taxon>
        <taxon>Bivalvia</taxon>
        <taxon>Autobranchia</taxon>
        <taxon>Pteriomorphia</taxon>
        <taxon>Ostreida</taxon>
        <taxon>Ostreoidea</taxon>
        <taxon>Ostreidae</taxon>
        <taxon>Magallana</taxon>
    </lineage>
</organism>
<reference evidence="10" key="1">
    <citation type="submission" date="2022-08" db="UniProtKB">
        <authorList>
            <consortium name="EnsemblMetazoa"/>
        </authorList>
    </citation>
    <scope>IDENTIFICATION</scope>
    <source>
        <strain evidence="10">05x7-T-G4-1.051#20</strain>
    </source>
</reference>
<evidence type="ECO:0000256" key="4">
    <source>
        <dbReference type="ARBA" id="ARBA00022695"/>
    </source>
</evidence>
<dbReference type="PANTHER" id="PTHR10656:SF42">
    <property type="entry name" value="CYCLIC GMP-AMP SYNTHASE-LIKE PROTEIN-RELATED"/>
    <property type="match status" value="1"/>
</dbReference>